<dbReference type="AlphaFoldDB" id="A0A0L0NQ79"/>
<gene>
    <name evidence="2" type="ORF">QG37_07339</name>
</gene>
<evidence type="ECO:0000313" key="2">
    <source>
        <dbReference type="EMBL" id="KND96213.1"/>
    </source>
</evidence>
<dbReference type="VEuPathDB" id="FungiDB:CJJ09_004691"/>
<sequence>MDVLDSQRQVSGVCFDLLLQELVPLSLRVSHFDDKKGQLQESDKDYQTRIDTKLLQLDGDYPGTVAIYDSKTLNEDEETLKVEAYGYSTGLRLTEVLMYKAGNLLNKIVDILDIMKFVCRDVWKCLFNKQMDNLRTNHRGTFVLIDNEHRLISRLNSSKGNPDSISKARSYLWFSCGLIRGVLMSFGVEAHVSAEISQFPSVIFNIQTTINN</sequence>
<comment type="caution">
    <text evidence="2">The sequence shown here is derived from an EMBL/GenBank/DDBJ whole genome shotgun (WGS) entry which is preliminary data.</text>
</comment>
<dbReference type="GO" id="GO:0030008">
    <property type="term" value="C:TRAPP complex"/>
    <property type="evidence" value="ECO:0007669"/>
    <property type="project" value="TreeGrafter"/>
</dbReference>
<evidence type="ECO:0008006" key="4">
    <source>
        <dbReference type="Google" id="ProtNLM"/>
    </source>
</evidence>
<dbReference type="VEuPathDB" id="FungiDB:CJJ07_002158"/>
<evidence type="ECO:0000256" key="1">
    <source>
        <dbReference type="ARBA" id="ARBA00006218"/>
    </source>
</evidence>
<dbReference type="GO" id="GO:0005801">
    <property type="term" value="C:cis-Golgi network"/>
    <property type="evidence" value="ECO:0007669"/>
    <property type="project" value="TreeGrafter"/>
</dbReference>
<evidence type="ECO:0000313" key="3">
    <source>
        <dbReference type="Proteomes" id="UP000037122"/>
    </source>
</evidence>
<dbReference type="Proteomes" id="UP000037122">
    <property type="component" value="Unassembled WGS sequence"/>
</dbReference>
<dbReference type="InterPro" id="IPR037992">
    <property type="entry name" value="TRAPPC6/Trs33"/>
</dbReference>
<reference evidence="3" key="1">
    <citation type="journal article" date="2015" name="BMC Genomics">
        <title>Draft genome of a commonly misdiagnosed multidrug resistant pathogen Candida auris.</title>
        <authorList>
            <person name="Chatterjee S."/>
            <person name="Alampalli S.V."/>
            <person name="Nageshan R.K."/>
            <person name="Chettiar S.T."/>
            <person name="Joshi S."/>
            <person name="Tatu U.S."/>
        </authorList>
    </citation>
    <scope>NUCLEOTIDE SEQUENCE [LARGE SCALE GENOMIC DNA]</scope>
    <source>
        <strain evidence="3">6684</strain>
    </source>
</reference>
<organism evidence="2 3">
    <name type="scientific">Candidozyma auris</name>
    <name type="common">Yeast</name>
    <name type="synonym">Candida auris</name>
    <dbReference type="NCBI Taxonomy" id="498019"/>
    <lineage>
        <taxon>Eukaryota</taxon>
        <taxon>Fungi</taxon>
        <taxon>Dikarya</taxon>
        <taxon>Ascomycota</taxon>
        <taxon>Saccharomycotina</taxon>
        <taxon>Pichiomycetes</taxon>
        <taxon>Metschnikowiaceae</taxon>
        <taxon>Candidozyma</taxon>
    </lineage>
</organism>
<dbReference type="VEuPathDB" id="FungiDB:QG37_07339"/>
<dbReference type="InterPro" id="IPR007194">
    <property type="entry name" value="TRAPP_component"/>
</dbReference>
<dbReference type="Gene3D" id="3.30.1380.20">
    <property type="entry name" value="Trafficking protein particle complex subunit 3"/>
    <property type="match status" value="1"/>
</dbReference>
<dbReference type="VEuPathDB" id="FungiDB:CJI97_004774"/>
<dbReference type="InterPro" id="IPR024096">
    <property type="entry name" value="NO_sig/Golgi_transp_ligand-bd"/>
</dbReference>
<dbReference type="EMBL" id="LGST01000057">
    <property type="protein sequence ID" value="KND96213.1"/>
    <property type="molecule type" value="Genomic_DNA"/>
</dbReference>
<name>A0A0L0NQ79_CANAR</name>
<dbReference type="Pfam" id="PF04051">
    <property type="entry name" value="TRAPP"/>
    <property type="match status" value="1"/>
</dbReference>
<dbReference type="GO" id="GO:0006888">
    <property type="term" value="P:endoplasmic reticulum to Golgi vesicle-mediated transport"/>
    <property type="evidence" value="ECO:0007669"/>
    <property type="project" value="TreeGrafter"/>
</dbReference>
<dbReference type="VEuPathDB" id="FungiDB:B9J08_004678"/>
<dbReference type="PANTHER" id="PTHR12817:SF0">
    <property type="entry name" value="GEO08327P1"/>
    <property type="match status" value="1"/>
</dbReference>
<dbReference type="SUPFAM" id="SSF111126">
    <property type="entry name" value="Ligand-binding domain in the NO signalling and Golgi transport"/>
    <property type="match status" value="1"/>
</dbReference>
<comment type="similarity">
    <text evidence="1">Belongs to the TRAPP small subunits family. BET3 subfamily.</text>
</comment>
<proteinExistence type="inferred from homology"/>
<dbReference type="PANTHER" id="PTHR12817">
    <property type="entry name" value="TRAFFICKING PROTEIN PARTICLE COMPLEX SUBUNIT 6B"/>
    <property type="match status" value="1"/>
</dbReference>
<dbReference type="GO" id="GO:0005802">
    <property type="term" value="C:trans-Golgi network"/>
    <property type="evidence" value="ECO:0007669"/>
    <property type="project" value="TreeGrafter"/>
</dbReference>
<accession>A0A0L0NQ79</accession>
<dbReference type="CDD" id="cd14944">
    <property type="entry name" value="TRAPPC6A_Trs33"/>
    <property type="match status" value="1"/>
</dbReference>
<protein>
    <recommendedName>
        <fullName evidence="4">Trafficking protein particle complex subunit 6B</fullName>
    </recommendedName>
</protein>
<dbReference type="VEuPathDB" id="FungiDB:CJI96_0004473"/>